<evidence type="ECO:0000313" key="1">
    <source>
        <dbReference type="EMBL" id="EED67043.1"/>
    </source>
</evidence>
<sequence>MAASPHVRKAALFDKAASATYLGSILVLNAEGKVTLKAGAESLVDDSFSDRDFFKAHQ</sequence>
<reference evidence="1 2" key="1">
    <citation type="journal article" date="2004" name="Appl. Environ. Microbiol.">
        <title>Mineralization of individual congeners of linear alkylbenzenesulfonate by defined pairs of heterotrophic bacteria.</title>
        <authorList>
            <person name="Schleheck D."/>
            <person name="Knepper T.P."/>
            <person name="Fischer K."/>
            <person name="Cook A.M."/>
        </authorList>
    </citation>
    <scope>NUCLEOTIDE SEQUENCE [LARGE SCALE GENOMIC DNA]</scope>
    <source>
        <strain evidence="2">DSM 14576 / KF-1</strain>
    </source>
</reference>
<dbReference type="Gene3D" id="3.30.450.20">
    <property type="entry name" value="PAS domain"/>
    <property type="match status" value="1"/>
</dbReference>
<accession>B7WQP8</accession>
<name>B7WQP8_COMTK</name>
<protein>
    <submittedName>
        <fullName evidence="1">Putative diguanylate cyclase</fullName>
    </submittedName>
</protein>
<dbReference type="EMBL" id="AAUJ02000001">
    <property type="protein sequence ID" value="EED67043.1"/>
    <property type="molecule type" value="Genomic_DNA"/>
</dbReference>
<dbReference type="RefSeq" id="WP_003054329.1">
    <property type="nucleotide sequence ID" value="NZ_AAUJ02000001.1"/>
</dbReference>
<dbReference type="AlphaFoldDB" id="B7WQP8"/>
<dbReference type="eggNOG" id="COG3706">
    <property type="taxonomic scope" value="Bacteria"/>
</dbReference>
<dbReference type="Proteomes" id="UP000003039">
    <property type="component" value="Unassembled WGS sequence"/>
</dbReference>
<proteinExistence type="predicted"/>
<comment type="caution">
    <text evidence="1">The sequence shown here is derived from an EMBL/GenBank/DDBJ whole genome shotgun (WGS) entry which is preliminary data.</text>
</comment>
<organism evidence="1 2">
    <name type="scientific">Comamonas testosteroni (strain DSM 14576 / KF-1)</name>
    <name type="common">Pseudomonas testosteroni</name>
    <dbReference type="NCBI Taxonomy" id="399795"/>
    <lineage>
        <taxon>Bacteria</taxon>
        <taxon>Pseudomonadati</taxon>
        <taxon>Pseudomonadota</taxon>
        <taxon>Betaproteobacteria</taxon>
        <taxon>Burkholderiales</taxon>
        <taxon>Comamonadaceae</taxon>
        <taxon>Comamonas</taxon>
    </lineage>
</organism>
<evidence type="ECO:0000313" key="2">
    <source>
        <dbReference type="Proteomes" id="UP000003039"/>
    </source>
</evidence>
<gene>
    <name evidence="1" type="ORF">CtesDRAFT_PD1989</name>
</gene>